<comment type="caution">
    <text evidence="1">The sequence shown here is derived from an EMBL/GenBank/DDBJ whole genome shotgun (WGS) entry which is preliminary data.</text>
</comment>
<dbReference type="AlphaFoldDB" id="A0A4R3PXQ1"/>
<reference evidence="1 2" key="1">
    <citation type="submission" date="2019-03" db="EMBL/GenBank/DDBJ databases">
        <title>Genomic Encyclopedia of Type Strains, Phase IV (KMG-V): Genome sequencing to study the core and pangenomes of soil and plant-associated prokaryotes.</title>
        <authorList>
            <person name="Whitman W."/>
        </authorList>
    </citation>
    <scope>NUCLEOTIDE SEQUENCE [LARGE SCALE GENOMIC DNA]</scope>
    <source>
        <strain evidence="1 2">Hc14</strain>
    </source>
</reference>
<dbReference type="Proteomes" id="UP000294576">
    <property type="component" value="Unassembled WGS sequence"/>
</dbReference>
<name>A0A4R3PXQ1_RHISU</name>
<evidence type="ECO:0000313" key="2">
    <source>
        <dbReference type="Proteomes" id="UP000294576"/>
    </source>
</evidence>
<dbReference type="EMBL" id="SMBH01000012">
    <property type="protein sequence ID" value="TCU13420.1"/>
    <property type="molecule type" value="Genomic_DNA"/>
</dbReference>
<organism evidence="1 2">
    <name type="scientific">Rhizobium sullae</name>
    <name type="common">Rhizobium hedysari</name>
    <dbReference type="NCBI Taxonomy" id="50338"/>
    <lineage>
        <taxon>Bacteria</taxon>
        <taxon>Pseudomonadati</taxon>
        <taxon>Pseudomonadota</taxon>
        <taxon>Alphaproteobacteria</taxon>
        <taxon>Hyphomicrobiales</taxon>
        <taxon>Rhizobiaceae</taxon>
        <taxon>Rhizobium/Agrobacterium group</taxon>
        <taxon>Rhizobium</taxon>
    </lineage>
</organism>
<gene>
    <name evidence="1" type="ORF">EV132_112118</name>
</gene>
<accession>A0A4R3PXQ1</accession>
<dbReference type="RefSeq" id="WP_245505867.1">
    <property type="nucleotide sequence ID" value="NZ_SMBH01000012.1"/>
</dbReference>
<proteinExistence type="predicted"/>
<sequence length="138" mass="15566">MVSVGFCVIFMTTARCAAPLTLPVRERRNGIRHGVTKRRFSEQALEIDALASRNESFREPYNDFSIADHLVREWESSTAPERDGRYAEALELKDGLGKEIRTMLDLAKVVPFCVTVERAIAESSRHCSGYRKGITCLD</sequence>
<protein>
    <submittedName>
        <fullName evidence="1">Uncharacterized protein</fullName>
    </submittedName>
</protein>
<evidence type="ECO:0000313" key="1">
    <source>
        <dbReference type="EMBL" id="TCU13420.1"/>
    </source>
</evidence>